<dbReference type="GeneID" id="19200997"/>
<dbReference type="Gene3D" id="3.80.10.10">
    <property type="entry name" value="Ribonuclease Inhibitor"/>
    <property type="match status" value="1"/>
</dbReference>
<keyword evidence="2" id="KW-1185">Reference proteome</keyword>
<name>A0A5M3MQ46_CONPW</name>
<protein>
    <recommendedName>
        <fullName evidence="3">F-box domain-containing protein</fullName>
    </recommendedName>
</protein>
<reference evidence="2" key="1">
    <citation type="journal article" date="2012" name="Science">
        <title>The Paleozoic origin of enzymatic lignin decomposition reconstructed from 31 fungal genomes.</title>
        <authorList>
            <person name="Floudas D."/>
            <person name="Binder M."/>
            <person name="Riley R."/>
            <person name="Barry K."/>
            <person name="Blanchette R.A."/>
            <person name="Henrissat B."/>
            <person name="Martinez A.T."/>
            <person name="Otillar R."/>
            <person name="Spatafora J.W."/>
            <person name="Yadav J.S."/>
            <person name="Aerts A."/>
            <person name="Benoit I."/>
            <person name="Boyd A."/>
            <person name="Carlson A."/>
            <person name="Copeland A."/>
            <person name="Coutinho P.M."/>
            <person name="de Vries R.P."/>
            <person name="Ferreira P."/>
            <person name="Findley K."/>
            <person name="Foster B."/>
            <person name="Gaskell J."/>
            <person name="Glotzer D."/>
            <person name="Gorecki P."/>
            <person name="Heitman J."/>
            <person name="Hesse C."/>
            <person name="Hori C."/>
            <person name="Igarashi K."/>
            <person name="Jurgens J.A."/>
            <person name="Kallen N."/>
            <person name="Kersten P."/>
            <person name="Kohler A."/>
            <person name="Kuees U."/>
            <person name="Kumar T.K.A."/>
            <person name="Kuo A."/>
            <person name="LaButti K."/>
            <person name="Larrondo L.F."/>
            <person name="Lindquist E."/>
            <person name="Ling A."/>
            <person name="Lombard V."/>
            <person name="Lucas S."/>
            <person name="Lundell T."/>
            <person name="Martin R."/>
            <person name="McLaughlin D.J."/>
            <person name="Morgenstern I."/>
            <person name="Morin E."/>
            <person name="Murat C."/>
            <person name="Nagy L.G."/>
            <person name="Nolan M."/>
            <person name="Ohm R.A."/>
            <person name="Patyshakuliyeva A."/>
            <person name="Rokas A."/>
            <person name="Ruiz-Duenas F.J."/>
            <person name="Sabat G."/>
            <person name="Salamov A."/>
            <person name="Samejima M."/>
            <person name="Schmutz J."/>
            <person name="Slot J.C."/>
            <person name="St John F."/>
            <person name="Stenlid J."/>
            <person name="Sun H."/>
            <person name="Sun S."/>
            <person name="Syed K."/>
            <person name="Tsang A."/>
            <person name="Wiebenga A."/>
            <person name="Young D."/>
            <person name="Pisabarro A."/>
            <person name="Eastwood D.C."/>
            <person name="Martin F."/>
            <person name="Cullen D."/>
            <person name="Grigoriev I.V."/>
            <person name="Hibbett D.S."/>
        </authorList>
    </citation>
    <scope>NUCLEOTIDE SEQUENCE [LARGE SCALE GENOMIC DNA]</scope>
    <source>
        <strain evidence="2">RWD-64-598 SS2</strain>
    </source>
</reference>
<evidence type="ECO:0000313" key="1">
    <source>
        <dbReference type="EMBL" id="EIW81177.1"/>
    </source>
</evidence>
<comment type="caution">
    <text evidence="1">The sequence shown here is derived from an EMBL/GenBank/DDBJ whole genome shotgun (WGS) entry which is preliminary data.</text>
</comment>
<evidence type="ECO:0008006" key="3">
    <source>
        <dbReference type="Google" id="ProtNLM"/>
    </source>
</evidence>
<gene>
    <name evidence="1" type="ORF">CONPUDRAFT_137239</name>
</gene>
<dbReference type="RefSeq" id="XP_007768587.1">
    <property type="nucleotide sequence ID" value="XM_007770397.1"/>
</dbReference>
<dbReference type="InterPro" id="IPR032675">
    <property type="entry name" value="LRR_dom_sf"/>
</dbReference>
<evidence type="ECO:0000313" key="2">
    <source>
        <dbReference type="Proteomes" id="UP000053558"/>
    </source>
</evidence>
<dbReference type="SUPFAM" id="SSF52047">
    <property type="entry name" value="RNI-like"/>
    <property type="match status" value="1"/>
</dbReference>
<accession>A0A5M3MQ46</accession>
<sequence>MNLALQLLKGHVKGVRGKRSSHECTAPVDLEDGSSNSELHPWTRIPHILEAICAYLNDIPSLARLARVCVAFNEPTLDALYANIEDFIEFLKCLPRDLWILKDLKKPKETSSECDPVKEKVLHFRRKMTRNDWDSFMSKSVRVKTMGPPLANAHRTLHSSPKLVRGLRVQYKVGESVLGAFAERPISIPFPKLRQLTGGLPTSVLSAVLSPSLRHLDITYSNLEDLDGDSAALAALCPSLESLHLVMPFPAIRSDLLSQYVQRLEHLHSLTGWLPAPQTILEILRERSKLGALELVLFHGHHYSTPDKESHLHEVDSLALEADSYEHVLIALDIMFKSSPQPSSGLEPPSFPVVRSLSVRAGLNESALYSLVSPLPRLISHSALMDLHITHILIRSEDDHPPLHEALRQLTVFHNLTALTVEVIESCPAEDQLSGSQLSELVSHWPLLEKLRIIRPRDSTTMLPKDPTSMLDLAAILRACPHLRNVYVDVLVHPDDVLALSEMLDPSERFENLRYLALQHYTARYTDVEPIAYLSASCAPFLAHIYTWGTWQKEFWKLVAAAASVDRAVKCRVDIRPCREMTEGLNRFP</sequence>
<dbReference type="KEGG" id="cput:CONPUDRAFT_137239"/>
<dbReference type="EMBL" id="JH711578">
    <property type="protein sequence ID" value="EIW81177.1"/>
    <property type="molecule type" value="Genomic_DNA"/>
</dbReference>
<dbReference type="Proteomes" id="UP000053558">
    <property type="component" value="Unassembled WGS sequence"/>
</dbReference>
<organism evidence="1 2">
    <name type="scientific">Coniophora puteana (strain RWD-64-598)</name>
    <name type="common">Brown rot fungus</name>
    <dbReference type="NCBI Taxonomy" id="741705"/>
    <lineage>
        <taxon>Eukaryota</taxon>
        <taxon>Fungi</taxon>
        <taxon>Dikarya</taxon>
        <taxon>Basidiomycota</taxon>
        <taxon>Agaricomycotina</taxon>
        <taxon>Agaricomycetes</taxon>
        <taxon>Agaricomycetidae</taxon>
        <taxon>Boletales</taxon>
        <taxon>Coniophorineae</taxon>
        <taxon>Coniophoraceae</taxon>
        <taxon>Coniophora</taxon>
    </lineage>
</organism>
<dbReference type="AlphaFoldDB" id="A0A5M3MQ46"/>
<proteinExistence type="predicted"/>